<name>I6S3E8_ENTHA</name>
<proteinExistence type="predicted"/>
<dbReference type="Proteomes" id="UP000002895">
    <property type="component" value="Chromosome"/>
</dbReference>
<organism evidence="1 2">
    <name type="scientific">Enterococcus hirae (strain ATCC 9790 / DSM 20160 / JCM 8729 / LMG 6399 / NBRC 3181 / NCIMB 6459 / NCDO 1258 / NCTC 12367 / WDCM 00089 / R)</name>
    <dbReference type="NCBI Taxonomy" id="768486"/>
    <lineage>
        <taxon>Bacteria</taxon>
        <taxon>Bacillati</taxon>
        <taxon>Bacillota</taxon>
        <taxon>Bacilli</taxon>
        <taxon>Lactobacillales</taxon>
        <taxon>Enterococcaceae</taxon>
        <taxon>Enterococcus</taxon>
    </lineage>
</organism>
<dbReference type="PATRIC" id="fig|768486.3.peg.2229"/>
<gene>
    <name evidence="1" type="ordered locus">EHR_11780</name>
</gene>
<keyword evidence="2" id="KW-1185">Reference proteome</keyword>
<evidence type="ECO:0000313" key="2">
    <source>
        <dbReference type="Proteomes" id="UP000002895"/>
    </source>
</evidence>
<accession>I6S3E8</accession>
<dbReference type="KEGG" id="ehr:EHR_11780"/>
<dbReference type="HOGENOM" id="CLU_2568548_0_0_9"/>
<evidence type="ECO:0000313" key="1">
    <source>
        <dbReference type="EMBL" id="AFM71225.1"/>
    </source>
</evidence>
<dbReference type="AlphaFoldDB" id="I6S3E8"/>
<reference evidence="1 2" key="1">
    <citation type="journal article" date="2012" name="J. Bacteriol.">
        <title>Genome sequence of Enterococcus hirae (Streptococcus faecalis) ATCC 9790, a model organism for the study of ion transport, bioenergetics, and copper homeostasis.</title>
        <authorList>
            <person name="Gaechter T."/>
            <person name="Wunderlin C."/>
            <person name="Schmidheini T."/>
            <person name="Solioz M."/>
        </authorList>
    </citation>
    <scope>NUCLEOTIDE SEQUENCE [LARGE SCALE GENOMIC DNA]</scope>
    <source>
        <strain evidence="2">ATCC 9790 / DSM 20160 / JCM 8729 / LMG 6399 / NBRC 3181 / NCIMB 6459 / NCDO 1258 / NCTC 12367 / WDCM 00089 / R</strain>
    </source>
</reference>
<sequence>MGIEEPRSTVDYNGYISPAFFETTKKFPGLGVLKKWTLVHHLELLSLLLDQPTNWLRMYSKIEELHSLICGIGHTERQKLV</sequence>
<dbReference type="EMBL" id="CP003504">
    <property type="protein sequence ID" value="AFM71225.1"/>
    <property type="molecule type" value="Genomic_DNA"/>
</dbReference>
<protein>
    <submittedName>
        <fullName evidence="1">Uncharacterized protein</fullName>
    </submittedName>
</protein>